<evidence type="ECO:0000313" key="2">
    <source>
        <dbReference type="EMBL" id="GAE29410.1"/>
    </source>
</evidence>
<dbReference type="EMBL" id="BAUU01000004">
    <property type="protein sequence ID" value="GAE29410.1"/>
    <property type="molecule type" value="Genomic_DNA"/>
</dbReference>
<dbReference type="Gene3D" id="3.40.50.1820">
    <property type="entry name" value="alpha/beta hydrolase"/>
    <property type="match status" value="1"/>
</dbReference>
<protein>
    <recommendedName>
        <fullName evidence="1">Peptidase S9 prolyl oligopeptidase catalytic domain-containing protein</fullName>
    </recommendedName>
</protein>
<accession>W4QBN5</accession>
<feature type="domain" description="Peptidase S9 prolyl oligopeptidase catalytic" evidence="1">
    <location>
        <begin position="5"/>
        <end position="90"/>
    </location>
</feature>
<dbReference type="Proteomes" id="UP000018895">
    <property type="component" value="Unassembled WGS sequence"/>
</dbReference>
<sequence length="91" mass="10769">MGATLWEERERFIRNSPIFDFHKINTPVLIVQGTRDHICHAEAGPIFSSLNRLDKVAQLVLYDEEHSQGSWCQANVEDYYNRIFEWLNKFL</sequence>
<dbReference type="STRING" id="1236971.JCM9152_767"/>
<dbReference type="Pfam" id="PF00326">
    <property type="entry name" value="Peptidase_S9"/>
    <property type="match status" value="1"/>
</dbReference>
<dbReference type="InterPro" id="IPR001375">
    <property type="entry name" value="Peptidase_S9_cat"/>
</dbReference>
<keyword evidence="3" id="KW-1185">Reference proteome</keyword>
<dbReference type="GO" id="GO:0008236">
    <property type="term" value="F:serine-type peptidase activity"/>
    <property type="evidence" value="ECO:0007669"/>
    <property type="project" value="InterPro"/>
</dbReference>
<proteinExistence type="predicted"/>
<evidence type="ECO:0000313" key="3">
    <source>
        <dbReference type="Proteomes" id="UP000018895"/>
    </source>
</evidence>
<dbReference type="GO" id="GO:0006508">
    <property type="term" value="P:proteolysis"/>
    <property type="evidence" value="ECO:0007669"/>
    <property type="project" value="InterPro"/>
</dbReference>
<gene>
    <name evidence="2" type="ORF">JCM9152_767</name>
</gene>
<dbReference type="InterPro" id="IPR029058">
    <property type="entry name" value="AB_hydrolase_fold"/>
</dbReference>
<dbReference type="AlphaFoldDB" id="W4QBN5"/>
<evidence type="ECO:0000259" key="1">
    <source>
        <dbReference type="Pfam" id="PF00326"/>
    </source>
</evidence>
<comment type="caution">
    <text evidence="2">The sequence shown here is derived from an EMBL/GenBank/DDBJ whole genome shotgun (WGS) entry which is preliminary data.</text>
</comment>
<organism evidence="2 3">
    <name type="scientific">Halalkalibacter hemicellulosilyticusJCM 9152</name>
    <dbReference type="NCBI Taxonomy" id="1236971"/>
    <lineage>
        <taxon>Bacteria</taxon>
        <taxon>Bacillati</taxon>
        <taxon>Bacillota</taxon>
        <taxon>Bacilli</taxon>
        <taxon>Bacillales</taxon>
        <taxon>Bacillaceae</taxon>
        <taxon>Halalkalibacter</taxon>
    </lineage>
</organism>
<reference evidence="2" key="1">
    <citation type="journal article" date="2014" name="Genome Announc.">
        <title>Draft Genome Sequences of Three Alkaliphilic Bacillus Strains, Bacillus wakoensis JCM 9140T, Bacillus akibai JCM 9157T, and Bacillus hemicellulosilyticus JCM 9152T.</title>
        <authorList>
            <person name="Yuki M."/>
            <person name="Oshima K."/>
            <person name="Suda W."/>
            <person name="Oshida Y."/>
            <person name="Kitamura K."/>
            <person name="Iida T."/>
            <person name="Hattori M."/>
            <person name="Ohkuma M."/>
        </authorList>
    </citation>
    <scope>NUCLEOTIDE SEQUENCE [LARGE SCALE GENOMIC DNA]</scope>
    <source>
        <strain evidence="2">JCM 9152</strain>
    </source>
</reference>
<name>W4QBN5_9BACI</name>
<dbReference type="SUPFAM" id="SSF53474">
    <property type="entry name" value="alpha/beta-Hydrolases"/>
    <property type="match status" value="1"/>
</dbReference>